<dbReference type="InterPro" id="IPR036513">
    <property type="entry name" value="STAS_dom_sf"/>
</dbReference>
<proteinExistence type="inferred from homology"/>
<keyword evidence="6" id="KW-1185">Reference proteome</keyword>
<feature type="region of interest" description="Disordered" evidence="3">
    <location>
        <begin position="1"/>
        <end position="20"/>
    </location>
</feature>
<comment type="caution">
    <text evidence="5">The sequence shown here is derived from an EMBL/GenBank/DDBJ whole genome shotgun (WGS) entry which is preliminary data.</text>
</comment>
<evidence type="ECO:0000256" key="3">
    <source>
        <dbReference type="SAM" id="MobiDB-lite"/>
    </source>
</evidence>
<dbReference type="SUPFAM" id="SSF52091">
    <property type="entry name" value="SpoIIaa-like"/>
    <property type="match status" value="1"/>
</dbReference>
<accession>A0ABT6M2X2</accession>
<dbReference type="PROSITE" id="PS50801">
    <property type="entry name" value="STAS"/>
    <property type="match status" value="1"/>
</dbReference>
<dbReference type="InterPro" id="IPR002645">
    <property type="entry name" value="STAS_dom"/>
</dbReference>
<evidence type="ECO:0000259" key="4">
    <source>
        <dbReference type="PROSITE" id="PS50801"/>
    </source>
</evidence>
<reference evidence="5 6" key="1">
    <citation type="submission" date="2023-04" db="EMBL/GenBank/DDBJ databases">
        <title>Forest soil microbial communities from Buena Vista Peninsula, Colon Province, Panama.</title>
        <authorList>
            <person name="Bouskill N."/>
        </authorList>
    </citation>
    <scope>NUCLEOTIDE SEQUENCE [LARGE SCALE GENOMIC DNA]</scope>
    <source>
        <strain evidence="5 6">GGS1</strain>
    </source>
</reference>
<name>A0ABT6M2X2_9ACTN</name>
<evidence type="ECO:0000313" key="6">
    <source>
        <dbReference type="Proteomes" id="UP001160499"/>
    </source>
</evidence>
<dbReference type="EMBL" id="JARXVH010000028">
    <property type="protein sequence ID" value="MDH6221999.1"/>
    <property type="molecule type" value="Genomic_DNA"/>
</dbReference>
<organism evidence="5 6">
    <name type="scientific">Streptomyces pseudovenezuelae</name>
    <dbReference type="NCBI Taxonomy" id="67350"/>
    <lineage>
        <taxon>Bacteria</taxon>
        <taxon>Bacillati</taxon>
        <taxon>Actinomycetota</taxon>
        <taxon>Actinomycetes</taxon>
        <taxon>Kitasatosporales</taxon>
        <taxon>Streptomycetaceae</taxon>
        <taxon>Streptomyces</taxon>
        <taxon>Streptomyces aurantiacus group</taxon>
    </lineage>
</organism>
<gene>
    <name evidence="5" type="ORF">M2283_009346</name>
</gene>
<dbReference type="PANTHER" id="PTHR33495">
    <property type="entry name" value="ANTI-SIGMA FACTOR ANTAGONIST TM_1081-RELATED-RELATED"/>
    <property type="match status" value="1"/>
</dbReference>
<feature type="domain" description="STAS" evidence="4">
    <location>
        <begin position="33"/>
        <end position="123"/>
    </location>
</feature>
<sequence>MPERQPSAPPRSSGPAIPATPRVPAAVAPSAFLEIVTHPAGGHTVVTISGEIDMDTEQTMQHALRLALARFSQGVDLDLSGVGFCDCSGLNVLLRVRWIALSDGKTLRVRAVSPRVERLFALTDTSSLFTQARAPVNGIVHALARPFRHGAQPRDSSPG</sequence>
<dbReference type="InterPro" id="IPR003658">
    <property type="entry name" value="Anti-sigma_ant"/>
</dbReference>
<evidence type="ECO:0000313" key="5">
    <source>
        <dbReference type="EMBL" id="MDH6221999.1"/>
    </source>
</evidence>
<dbReference type="NCBIfam" id="TIGR00377">
    <property type="entry name" value="ant_ant_sig"/>
    <property type="match status" value="1"/>
</dbReference>
<dbReference type="InterPro" id="IPR058548">
    <property type="entry name" value="MlaB-like_STAS"/>
</dbReference>
<dbReference type="PANTHER" id="PTHR33495:SF2">
    <property type="entry name" value="ANTI-SIGMA FACTOR ANTAGONIST TM_1081-RELATED"/>
    <property type="match status" value="1"/>
</dbReference>
<dbReference type="Pfam" id="PF13466">
    <property type="entry name" value="STAS_2"/>
    <property type="match status" value="1"/>
</dbReference>
<evidence type="ECO:0000256" key="1">
    <source>
        <dbReference type="ARBA" id="ARBA00009013"/>
    </source>
</evidence>
<comment type="similarity">
    <text evidence="1 2">Belongs to the anti-sigma-factor antagonist family.</text>
</comment>
<dbReference type="Proteomes" id="UP001160499">
    <property type="component" value="Unassembled WGS sequence"/>
</dbReference>
<protein>
    <recommendedName>
        <fullName evidence="2">Anti-sigma factor antagonist</fullName>
    </recommendedName>
</protein>
<dbReference type="CDD" id="cd07043">
    <property type="entry name" value="STAS_anti-anti-sigma_factors"/>
    <property type="match status" value="1"/>
</dbReference>
<dbReference type="Gene3D" id="3.30.750.24">
    <property type="entry name" value="STAS domain"/>
    <property type="match status" value="1"/>
</dbReference>
<evidence type="ECO:0000256" key="2">
    <source>
        <dbReference type="RuleBase" id="RU003749"/>
    </source>
</evidence>